<dbReference type="Proteomes" id="UP000735302">
    <property type="component" value="Unassembled WGS sequence"/>
</dbReference>
<dbReference type="GO" id="GO:0012505">
    <property type="term" value="C:endomembrane system"/>
    <property type="evidence" value="ECO:0007669"/>
    <property type="project" value="UniProtKB-SubCell"/>
</dbReference>
<dbReference type="Pfam" id="PF01217">
    <property type="entry name" value="Clat_adaptor_s"/>
    <property type="match status" value="1"/>
</dbReference>
<keyword evidence="3 6" id="KW-0813">Transport</keyword>
<dbReference type="PANTHER" id="PTHR11753">
    <property type="entry name" value="ADAPTOR COMPLEXES SMALL SUBUNIT FAMILY"/>
    <property type="match status" value="1"/>
</dbReference>
<dbReference type="AlphaFoldDB" id="A0AAV4BCT9"/>
<comment type="similarity">
    <text evidence="2 6">Belongs to the adaptor complexes small subunit family.</text>
</comment>
<comment type="caution">
    <text evidence="8">The sequence shown here is derived from an EMBL/GenBank/DDBJ whole genome shotgun (WGS) entry which is preliminary data.</text>
</comment>
<sequence>MIHFFLIVNKQGRIRIRRNYQHADDKERERRESFIIGECLKRNNSQSNFFSYENLTIVYKRFTALTLICGVSKDENELAMQELMNVFMDCLLSYFHHLSELDVSFEMLSQIAAPLW</sequence>
<dbReference type="InterPro" id="IPR022775">
    <property type="entry name" value="AP_mu_sigma_su"/>
</dbReference>
<evidence type="ECO:0000256" key="2">
    <source>
        <dbReference type="ARBA" id="ARBA00006972"/>
    </source>
</evidence>
<dbReference type="InterPro" id="IPR016635">
    <property type="entry name" value="AP_complex_ssu"/>
</dbReference>
<dbReference type="EMBL" id="BLXT01004769">
    <property type="protein sequence ID" value="GFO17287.1"/>
    <property type="molecule type" value="Genomic_DNA"/>
</dbReference>
<name>A0AAV4BCT9_9GAST</name>
<feature type="domain" description="AP complex mu/sigma subunit" evidence="7">
    <location>
        <begin position="1"/>
        <end position="107"/>
    </location>
</feature>
<evidence type="ECO:0000256" key="5">
    <source>
        <dbReference type="ARBA" id="ARBA00023136"/>
    </source>
</evidence>
<dbReference type="GO" id="GO:0006886">
    <property type="term" value="P:intracellular protein transport"/>
    <property type="evidence" value="ECO:0007669"/>
    <property type="project" value="UniProtKB-UniRule"/>
</dbReference>
<keyword evidence="5 6" id="KW-0472">Membrane</keyword>
<keyword evidence="4 6" id="KW-0653">Protein transport</keyword>
<evidence type="ECO:0000313" key="9">
    <source>
        <dbReference type="Proteomes" id="UP000735302"/>
    </source>
</evidence>
<dbReference type="PIRSF" id="PIRSF015588">
    <property type="entry name" value="AP_complex_sigma"/>
    <property type="match status" value="1"/>
</dbReference>
<keyword evidence="9" id="KW-1185">Reference proteome</keyword>
<dbReference type="InterPro" id="IPR011012">
    <property type="entry name" value="Longin-like_dom_sf"/>
</dbReference>
<accession>A0AAV4BCT9</accession>
<evidence type="ECO:0000256" key="6">
    <source>
        <dbReference type="PIRNR" id="PIRNR015588"/>
    </source>
</evidence>
<dbReference type="SUPFAM" id="SSF64356">
    <property type="entry name" value="SNARE-like"/>
    <property type="match status" value="1"/>
</dbReference>
<evidence type="ECO:0000259" key="7">
    <source>
        <dbReference type="Pfam" id="PF01217"/>
    </source>
</evidence>
<evidence type="ECO:0000256" key="3">
    <source>
        <dbReference type="ARBA" id="ARBA00022448"/>
    </source>
</evidence>
<evidence type="ECO:0000313" key="8">
    <source>
        <dbReference type="EMBL" id="GFO17287.1"/>
    </source>
</evidence>
<protein>
    <recommendedName>
        <fullName evidence="6">AP complex subunit sigma</fullName>
    </recommendedName>
</protein>
<organism evidence="8 9">
    <name type="scientific">Plakobranchus ocellatus</name>
    <dbReference type="NCBI Taxonomy" id="259542"/>
    <lineage>
        <taxon>Eukaryota</taxon>
        <taxon>Metazoa</taxon>
        <taxon>Spiralia</taxon>
        <taxon>Lophotrochozoa</taxon>
        <taxon>Mollusca</taxon>
        <taxon>Gastropoda</taxon>
        <taxon>Heterobranchia</taxon>
        <taxon>Euthyneura</taxon>
        <taxon>Panpulmonata</taxon>
        <taxon>Sacoglossa</taxon>
        <taxon>Placobranchoidea</taxon>
        <taxon>Plakobranchidae</taxon>
        <taxon>Plakobranchus</taxon>
    </lineage>
</organism>
<evidence type="ECO:0000256" key="1">
    <source>
        <dbReference type="ARBA" id="ARBA00004308"/>
    </source>
</evidence>
<reference evidence="8 9" key="1">
    <citation type="journal article" date="2021" name="Elife">
        <title>Chloroplast acquisition without the gene transfer in kleptoplastic sea slugs, Plakobranchus ocellatus.</title>
        <authorList>
            <person name="Maeda T."/>
            <person name="Takahashi S."/>
            <person name="Yoshida T."/>
            <person name="Shimamura S."/>
            <person name="Takaki Y."/>
            <person name="Nagai Y."/>
            <person name="Toyoda A."/>
            <person name="Suzuki Y."/>
            <person name="Arimoto A."/>
            <person name="Ishii H."/>
            <person name="Satoh N."/>
            <person name="Nishiyama T."/>
            <person name="Hasebe M."/>
            <person name="Maruyama T."/>
            <person name="Minagawa J."/>
            <person name="Obokata J."/>
            <person name="Shigenobu S."/>
        </authorList>
    </citation>
    <scope>NUCLEOTIDE SEQUENCE [LARGE SCALE GENOMIC DNA]</scope>
</reference>
<gene>
    <name evidence="8" type="ORF">PoB_004379200</name>
</gene>
<comment type="subcellular location">
    <subcellularLocation>
        <location evidence="1">Endomembrane system</location>
    </subcellularLocation>
</comment>
<evidence type="ECO:0000256" key="4">
    <source>
        <dbReference type="ARBA" id="ARBA00022927"/>
    </source>
</evidence>
<proteinExistence type="inferred from homology"/>
<dbReference type="Gene3D" id="3.30.450.60">
    <property type="match status" value="1"/>
</dbReference>